<gene>
    <name evidence="1" type="ORF">MRATA1EN22A_LOCUS28868</name>
</gene>
<evidence type="ECO:0000313" key="2">
    <source>
        <dbReference type="Proteomes" id="UP001162501"/>
    </source>
</evidence>
<accession>A0ACB1KE65</accession>
<dbReference type="Proteomes" id="UP001162501">
    <property type="component" value="Unassembled WGS sequence"/>
</dbReference>
<organism evidence="1 2">
    <name type="scientific">Rangifer tarandus platyrhynchus</name>
    <name type="common">Svalbard reindeer</name>
    <dbReference type="NCBI Taxonomy" id="3082113"/>
    <lineage>
        <taxon>Eukaryota</taxon>
        <taxon>Metazoa</taxon>
        <taxon>Chordata</taxon>
        <taxon>Craniata</taxon>
        <taxon>Vertebrata</taxon>
        <taxon>Euteleostomi</taxon>
        <taxon>Mammalia</taxon>
        <taxon>Eutheria</taxon>
        <taxon>Laurasiatheria</taxon>
        <taxon>Artiodactyla</taxon>
        <taxon>Ruminantia</taxon>
        <taxon>Pecora</taxon>
        <taxon>Cervidae</taxon>
        <taxon>Odocoileinae</taxon>
        <taxon>Rangifer</taxon>
    </lineage>
</organism>
<dbReference type="EMBL" id="CATOBB020000228">
    <property type="protein sequence ID" value="CAM9133321.1"/>
    <property type="molecule type" value="Genomic_DNA"/>
</dbReference>
<comment type="caution">
    <text evidence="1">The sequence shown here is derived from an EMBL/GenBank/DDBJ whole genome shotgun (WGS) entry which is preliminary data.</text>
</comment>
<evidence type="ECO:0000313" key="1">
    <source>
        <dbReference type="EMBL" id="CAM9133321.1"/>
    </source>
</evidence>
<protein>
    <submittedName>
        <fullName evidence="1">Uncharacterized protein</fullName>
    </submittedName>
</protein>
<name>A0ACB1KE65_RANTA</name>
<reference evidence="1" key="1">
    <citation type="submission" date="2025-03" db="EMBL/GenBank/DDBJ databases">
        <authorList>
            <consortium name="ELIXIR-Norway"/>
            <consortium name="Elixir Norway"/>
        </authorList>
    </citation>
    <scope>NUCLEOTIDE SEQUENCE</scope>
</reference>
<proteinExistence type="predicted"/>
<sequence>MAKELYMNRLFIRENVQKVHKGMCWGPRQGAGLRLLRGSGSSGASRTQRWEYPRLLLARGIRQDGGGGGGGGGGDYFLVLLDLLISLLEDVRWWYSGSYSDMATGSCENMAAVIFCGAFYL</sequence>